<dbReference type="InterPro" id="IPR045913">
    <property type="entry name" value="TBC20/Gyp8-like"/>
</dbReference>
<dbReference type="EMBL" id="AMBO01000372">
    <property type="protein sequence ID" value="EKC99311.1"/>
    <property type="molecule type" value="Genomic_DNA"/>
</dbReference>
<feature type="region of interest" description="Disordered" evidence="2">
    <location>
        <begin position="59"/>
        <end position="98"/>
    </location>
</feature>
<reference evidence="5 6" key="1">
    <citation type="journal article" date="2012" name="Eukaryot. Cell">
        <title>Genome sequence of the Trichosporon asahii environmental strain CBS 8904.</title>
        <authorList>
            <person name="Yang R.Y."/>
            <person name="Li H.T."/>
            <person name="Zhu H."/>
            <person name="Zhou G.P."/>
            <person name="Wang M."/>
            <person name="Wang L."/>
        </authorList>
    </citation>
    <scope>NUCLEOTIDE SEQUENCE [LARGE SCALE GENOMIC DNA]</scope>
    <source>
        <strain evidence="5 6">CBS 8904</strain>
    </source>
</reference>
<keyword evidence="3" id="KW-0812">Transmembrane</keyword>
<sequence>MSAVKPAEPQIPVLLNEKLALDTPSLEDEKPVVRITPAWERERDAAVLKAVEAHDEEELRRLSSQPGGFGSRTARRAACRARGSTPDKTSDNASTDTASASVVFTPHADEGQVLLDTRRAFVAYPRGISGGSKAAMQEDLQALICSVLQQHPRLSYFQGLHDIATVLYLTLLRSVPYPAQPGEEEKREWDTLTQATKIVCLYRVRDAMGAGLGPMMGMLRLLRRLLAKADPELYRLSSTPDAALLRAILDPDPLLARYRHTRNLPRCGCKLDGWACKLTEQILMSKRPQLLKLIAAHPEAHDDPSLLHPLFARLPPLYPDTPDAPSPPPPAPPGSRPTRPSVRKPRGGSRSASRSRSRSRRREKPPTPLGGEKSPPAVDGDEKAAMRELDRSTTLAPESSVDEKAALKAELDGPILADLEPRLEAIMTDTLSQLDGELLETVEVEFDTPTREEDANPFAPLVLSEVFGLADSLMAKYPLDGPDVRGLEVLGPGSVVRTWEWERRGRPADSDSSAHDVDGDGEVEEKEKEKEETDSDETGSEASDGVRTPRVQRHPFTHAHAEACIDADVIVPGGDELDDLDEDQPPPPIVRRVPRHFLSTLLPAKFRVSNFGTALALGILVVGLGAVMLGWRRDSAWALWWGHVAQGWIRRGQVGRLLALLG</sequence>
<name>K1VJG0_TRIAC</name>
<dbReference type="InterPro" id="IPR000195">
    <property type="entry name" value="Rab-GAP-TBC_dom"/>
</dbReference>
<evidence type="ECO:0000256" key="3">
    <source>
        <dbReference type="SAM" id="Phobius"/>
    </source>
</evidence>
<proteinExistence type="predicted"/>
<organism evidence="5 6">
    <name type="scientific">Trichosporon asahii var. asahii (strain CBS 8904)</name>
    <name type="common">Yeast</name>
    <dbReference type="NCBI Taxonomy" id="1220162"/>
    <lineage>
        <taxon>Eukaryota</taxon>
        <taxon>Fungi</taxon>
        <taxon>Dikarya</taxon>
        <taxon>Basidiomycota</taxon>
        <taxon>Agaricomycotina</taxon>
        <taxon>Tremellomycetes</taxon>
        <taxon>Trichosporonales</taxon>
        <taxon>Trichosporonaceae</taxon>
        <taxon>Trichosporon</taxon>
    </lineage>
</organism>
<dbReference type="AlphaFoldDB" id="K1VJG0"/>
<keyword evidence="1" id="KW-0343">GTPase activation</keyword>
<dbReference type="Gene3D" id="1.10.8.1310">
    <property type="match status" value="1"/>
</dbReference>
<feature type="compositionally biased region" description="Basic and acidic residues" evidence="2">
    <location>
        <begin position="380"/>
        <end position="391"/>
    </location>
</feature>
<dbReference type="STRING" id="1220162.K1VJG0"/>
<dbReference type="eggNOG" id="KOG2595">
    <property type="taxonomic scope" value="Eukaryota"/>
</dbReference>
<feature type="transmembrane region" description="Helical" evidence="3">
    <location>
        <begin position="611"/>
        <end position="631"/>
    </location>
</feature>
<dbReference type="Proteomes" id="UP000006757">
    <property type="component" value="Unassembled WGS sequence"/>
</dbReference>
<protein>
    <recommendedName>
        <fullName evidence="4">Rab-GAP TBC domain-containing protein</fullName>
    </recommendedName>
</protein>
<dbReference type="GO" id="GO:0006888">
    <property type="term" value="P:endoplasmic reticulum to Golgi vesicle-mediated transport"/>
    <property type="evidence" value="ECO:0007669"/>
    <property type="project" value="TreeGrafter"/>
</dbReference>
<dbReference type="OMA" id="EPIQRMF"/>
<feature type="compositionally biased region" description="Basic residues" evidence="2">
    <location>
        <begin position="341"/>
        <end position="363"/>
    </location>
</feature>
<feature type="region of interest" description="Disordered" evidence="2">
    <location>
        <begin position="503"/>
        <end position="549"/>
    </location>
</feature>
<evidence type="ECO:0000313" key="5">
    <source>
        <dbReference type="EMBL" id="EKC99311.1"/>
    </source>
</evidence>
<dbReference type="InParanoid" id="K1VJG0"/>
<evidence type="ECO:0000256" key="1">
    <source>
        <dbReference type="ARBA" id="ARBA00022468"/>
    </source>
</evidence>
<dbReference type="GO" id="GO:0005789">
    <property type="term" value="C:endoplasmic reticulum membrane"/>
    <property type="evidence" value="ECO:0007669"/>
    <property type="project" value="TreeGrafter"/>
</dbReference>
<evidence type="ECO:0000313" key="6">
    <source>
        <dbReference type="Proteomes" id="UP000006757"/>
    </source>
</evidence>
<dbReference type="Pfam" id="PF00566">
    <property type="entry name" value="RabGAP-TBC"/>
    <property type="match status" value="1"/>
</dbReference>
<dbReference type="SUPFAM" id="SSF47923">
    <property type="entry name" value="Ypt/Rab-GAP domain of gyp1p"/>
    <property type="match status" value="1"/>
</dbReference>
<gene>
    <name evidence="5" type="ORF">A1Q2_06248</name>
</gene>
<dbReference type="PANTHER" id="PTHR20913">
    <property type="entry name" value="TBC1 DOMAIN FAMILY MEMBER 20/GTPASE"/>
    <property type="match status" value="1"/>
</dbReference>
<dbReference type="HOGENOM" id="CLU_414569_0_0_1"/>
<dbReference type="OrthoDB" id="206700at2759"/>
<keyword evidence="6" id="KW-1185">Reference proteome</keyword>
<keyword evidence="3" id="KW-0472">Membrane</keyword>
<keyword evidence="3" id="KW-1133">Transmembrane helix</keyword>
<feature type="compositionally biased region" description="Basic and acidic residues" evidence="2">
    <location>
        <begin position="503"/>
        <end position="518"/>
    </location>
</feature>
<dbReference type="PANTHER" id="PTHR20913:SF7">
    <property type="entry name" value="RE60063P"/>
    <property type="match status" value="1"/>
</dbReference>
<evidence type="ECO:0000259" key="4">
    <source>
        <dbReference type="Pfam" id="PF00566"/>
    </source>
</evidence>
<dbReference type="GO" id="GO:0005096">
    <property type="term" value="F:GTPase activator activity"/>
    <property type="evidence" value="ECO:0007669"/>
    <property type="project" value="UniProtKB-KW"/>
</dbReference>
<evidence type="ECO:0000256" key="2">
    <source>
        <dbReference type="SAM" id="MobiDB-lite"/>
    </source>
</evidence>
<feature type="region of interest" description="Disordered" evidence="2">
    <location>
        <begin position="312"/>
        <end position="402"/>
    </location>
</feature>
<dbReference type="InterPro" id="IPR035969">
    <property type="entry name" value="Rab-GAP_TBC_sf"/>
</dbReference>
<accession>K1VJG0</accession>
<comment type="caution">
    <text evidence="5">The sequence shown here is derived from an EMBL/GenBank/DDBJ whole genome shotgun (WGS) entry which is preliminary data.</text>
</comment>
<feature type="compositionally biased region" description="Pro residues" evidence="2">
    <location>
        <begin position="316"/>
        <end position="335"/>
    </location>
</feature>
<feature type="domain" description="Rab-GAP TBC" evidence="4">
    <location>
        <begin position="108"/>
        <end position="235"/>
    </location>
</feature>